<gene>
    <name evidence="3" type="ORF">FHS75_002037</name>
</gene>
<comment type="caution">
    <text evidence="3">The sequence shown here is derived from an EMBL/GenBank/DDBJ whole genome shotgun (WGS) entry which is preliminary data.</text>
</comment>
<dbReference type="RefSeq" id="WP_179407612.1">
    <property type="nucleotide sequence ID" value="NZ_BMGF01000003.1"/>
</dbReference>
<dbReference type="Proteomes" id="UP000522081">
    <property type="component" value="Unassembled WGS sequence"/>
</dbReference>
<evidence type="ECO:0000313" key="4">
    <source>
        <dbReference type="Proteomes" id="UP000522081"/>
    </source>
</evidence>
<organism evidence="3 4">
    <name type="scientific">Novosphingobium marinum</name>
    <dbReference type="NCBI Taxonomy" id="1514948"/>
    <lineage>
        <taxon>Bacteria</taxon>
        <taxon>Pseudomonadati</taxon>
        <taxon>Pseudomonadota</taxon>
        <taxon>Alphaproteobacteria</taxon>
        <taxon>Sphingomonadales</taxon>
        <taxon>Sphingomonadaceae</taxon>
        <taxon>Novosphingobium</taxon>
    </lineage>
</organism>
<proteinExistence type="predicted"/>
<dbReference type="EMBL" id="JACBZF010000003">
    <property type="protein sequence ID" value="NYH95708.1"/>
    <property type="molecule type" value="Genomic_DNA"/>
</dbReference>
<dbReference type="AlphaFoldDB" id="A0A7Y9XYP0"/>
<keyword evidence="2" id="KW-1133">Transmembrane helix</keyword>
<feature type="region of interest" description="Disordered" evidence="1">
    <location>
        <begin position="1"/>
        <end position="24"/>
    </location>
</feature>
<name>A0A7Y9XYP0_9SPHN</name>
<reference evidence="3 4" key="1">
    <citation type="submission" date="2020-07" db="EMBL/GenBank/DDBJ databases">
        <title>Genomic Encyclopedia of Type Strains, Phase IV (KMG-IV): sequencing the most valuable type-strain genomes for metagenomic binning, comparative biology and taxonomic classification.</title>
        <authorList>
            <person name="Goeker M."/>
        </authorList>
    </citation>
    <scope>NUCLEOTIDE SEQUENCE [LARGE SCALE GENOMIC DNA]</scope>
    <source>
        <strain evidence="3 4">DSM 29043</strain>
    </source>
</reference>
<accession>A0A7Y9XYP0</accession>
<evidence type="ECO:0000313" key="3">
    <source>
        <dbReference type="EMBL" id="NYH95708.1"/>
    </source>
</evidence>
<sequence length="126" mass="14026">MAISQQPVSPQPVHQPAPNRRPRRRKRKIALAVVVALAGIVAWYWRPMHEFGLTAASFGARVACPCRYISGRPLETCKDDFEEGMDLVFLSEDEEARSVTATVPLIASQTATFREGQGCVLEGWRD</sequence>
<evidence type="ECO:0000256" key="2">
    <source>
        <dbReference type="SAM" id="Phobius"/>
    </source>
</evidence>
<feature type="transmembrane region" description="Helical" evidence="2">
    <location>
        <begin position="29"/>
        <end position="45"/>
    </location>
</feature>
<evidence type="ECO:0000256" key="1">
    <source>
        <dbReference type="SAM" id="MobiDB-lite"/>
    </source>
</evidence>
<keyword evidence="2" id="KW-0812">Transmembrane</keyword>
<protein>
    <submittedName>
        <fullName evidence="3">Uncharacterized protein</fullName>
    </submittedName>
</protein>
<keyword evidence="4" id="KW-1185">Reference proteome</keyword>
<keyword evidence="2" id="KW-0472">Membrane</keyword>